<dbReference type="Proteomes" id="UP000237819">
    <property type="component" value="Unassembled WGS sequence"/>
</dbReference>
<accession>A0A2S8GT27</accession>
<sequence>MTKMFRSSLLVIVAVSMMGLGCSSERKMGHVEGEVTFEGKPLAYGTISFEVVGAGFAHGEIQDGKLINVTTLEPRDGVPIGHASVAIRAMEELAPAKAKKQNDTNSVDLMVASKNLVPDRYANPTTSGLSAEIEPGDNFLKFELTK</sequence>
<dbReference type="EMBL" id="PUHZ01000004">
    <property type="protein sequence ID" value="PQO47577.1"/>
    <property type="molecule type" value="Genomic_DNA"/>
</dbReference>
<organism evidence="1 2">
    <name type="scientific">Blastopirellula marina</name>
    <dbReference type="NCBI Taxonomy" id="124"/>
    <lineage>
        <taxon>Bacteria</taxon>
        <taxon>Pseudomonadati</taxon>
        <taxon>Planctomycetota</taxon>
        <taxon>Planctomycetia</taxon>
        <taxon>Pirellulales</taxon>
        <taxon>Pirellulaceae</taxon>
        <taxon>Blastopirellula</taxon>
    </lineage>
</organism>
<reference evidence="1 2" key="1">
    <citation type="submission" date="2018-02" db="EMBL/GenBank/DDBJ databases">
        <title>Comparative genomes isolates from brazilian mangrove.</title>
        <authorList>
            <person name="Araujo J.E."/>
            <person name="Taketani R.G."/>
            <person name="Silva M.C.P."/>
            <person name="Loureco M.V."/>
            <person name="Andreote F.D."/>
        </authorList>
    </citation>
    <scope>NUCLEOTIDE SEQUENCE [LARGE SCALE GENOMIC DNA]</scope>
    <source>
        <strain evidence="1 2">Nap-Phe MGV</strain>
    </source>
</reference>
<evidence type="ECO:0008006" key="3">
    <source>
        <dbReference type="Google" id="ProtNLM"/>
    </source>
</evidence>
<evidence type="ECO:0000313" key="1">
    <source>
        <dbReference type="EMBL" id="PQO47577.1"/>
    </source>
</evidence>
<evidence type="ECO:0000313" key="2">
    <source>
        <dbReference type="Proteomes" id="UP000237819"/>
    </source>
</evidence>
<gene>
    <name evidence="1" type="ORF">C5Y93_02640</name>
</gene>
<dbReference type="OrthoDB" id="291697at2"/>
<proteinExistence type="predicted"/>
<comment type="caution">
    <text evidence="1">The sequence shown here is derived from an EMBL/GenBank/DDBJ whole genome shotgun (WGS) entry which is preliminary data.</text>
</comment>
<dbReference type="PROSITE" id="PS51257">
    <property type="entry name" value="PROKAR_LIPOPROTEIN"/>
    <property type="match status" value="1"/>
</dbReference>
<name>A0A2S8GT27_9BACT</name>
<dbReference type="RefSeq" id="WP_105333838.1">
    <property type="nucleotide sequence ID" value="NZ_PUHZ01000004.1"/>
</dbReference>
<protein>
    <recommendedName>
        <fullName evidence="3">Carboxypeptidase regulatory-like domain-containing protein</fullName>
    </recommendedName>
</protein>
<dbReference type="AlphaFoldDB" id="A0A2S8GT27"/>